<organism evidence="2">
    <name type="scientific">Mariniphaga anaerophila</name>
    <dbReference type="NCBI Taxonomy" id="1484053"/>
    <lineage>
        <taxon>Bacteria</taxon>
        <taxon>Pseudomonadati</taxon>
        <taxon>Bacteroidota</taxon>
        <taxon>Bacteroidia</taxon>
        <taxon>Marinilabiliales</taxon>
        <taxon>Prolixibacteraceae</taxon>
        <taxon>Mariniphaga</taxon>
    </lineage>
</organism>
<comment type="caution">
    <text evidence="2">The sequence shown here is derived from an EMBL/GenBank/DDBJ whole genome shotgun (WGS) entry which is preliminary data.</text>
</comment>
<dbReference type="Pfam" id="PF13173">
    <property type="entry name" value="AAA_14"/>
    <property type="match status" value="1"/>
</dbReference>
<evidence type="ECO:0000259" key="1">
    <source>
        <dbReference type="Pfam" id="PF13173"/>
    </source>
</evidence>
<name>A0A831PQC4_9BACT</name>
<reference evidence="2" key="1">
    <citation type="journal article" date="2020" name="mSystems">
        <title>Genome- and Community-Level Interaction Insights into Carbon Utilization and Element Cycling Functions of Hydrothermarchaeota in Hydrothermal Sediment.</title>
        <authorList>
            <person name="Zhou Z."/>
            <person name="Liu Y."/>
            <person name="Xu W."/>
            <person name="Pan J."/>
            <person name="Luo Z.H."/>
            <person name="Li M."/>
        </authorList>
    </citation>
    <scope>NUCLEOTIDE SEQUENCE [LARGE SCALE GENOMIC DNA]</scope>
    <source>
        <strain evidence="2">SpSt-1217</strain>
    </source>
</reference>
<evidence type="ECO:0000313" key="2">
    <source>
        <dbReference type="EMBL" id="HDR50871.1"/>
    </source>
</evidence>
<proteinExistence type="predicted"/>
<dbReference type="InterPro" id="IPR041682">
    <property type="entry name" value="AAA_14"/>
</dbReference>
<accession>A0A831PQC4</accession>
<sequence length="80" mass="9335">MIRGARQVGKTYTVLDFGKNHFNGNIHHFNFEKFPDLNLIFDENLDSQRIISELELIAGKKIIPCSDLLFLMKSRNVRKQ</sequence>
<dbReference type="Proteomes" id="UP000886047">
    <property type="component" value="Unassembled WGS sequence"/>
</dbReference>
<feature type="domain" description="AAA" evidence="1">
    <location>
        <begin position="1"/>
        <end position="54"/>
    </location>
</feature>
<dbReference type="EMBL" id="DSDK01000250">
    <property type="protein sequence ID" value="HDR50871.1"/>
    <property type="molecule type" value="Genomic_DNA"/>
</dbReference>
<gene>
    <name evidence="2" type="ORF">ENN90_04520</name>
</gene>
<dbReference type="AlphaFoldDB" id="A0A831PQC4"/>
<protein>
    <recommendedName>
        <fullName evidence="1">AAA domain-containing protein</fullName>
    </recommendedName>
</protein>